<comment type="caution">
    <text evidence="1">The sequence shown here is derived from an EMBL/GenBank/DDBJ whole genome shotgun (WGS) entry which is preliminary data.</text>
</comment>
<evidence type="ECO:0000313" key="2">
    <source>
        <dbReference type="Proteomes" id="UP000235616"/>
    </source>
</evidence>
<gene>
    <name evidence="1" type="ORF">C0Z18_31440</name>
</gene>
<name>A0A2N7VBE2_9BURK</name>
<dbReference type="InterPro" id="IPR036188">
    <property type="entry name" value="FAD/NAD-bd_sf"/>
</dbReference>
<dbReference type="Gene3D" id="3.50.50.60">
    <property type="entry name" value="FAD/NAD(P)-binding domain"/>
    <property type="match status" value="1"/>
</dbReference>
<protein>
    <recommendedName>
        <fullName evidence="3">Amine oxidase domain-containing protein</fullName>
    </recommendedName>
</protein>
<organism evidence="1 2">
    <name type="scientific">Trinickia dabaoshanensis</name>
    <dbReference type="NCBI Taxonomy" id="564714"/>
    <lineage>
        <taxon>Bacteria</taxon>
        <taxon>Pseudomonadati</taxon>
        <taxon>Pseudomonadota</taxon>
        <taxon>Betaproteobacteria</taxon>
        <taxon>Burkholderiales</taxon>
        <taxon>Burkholderiaceae</taxon>
        <taxon>Trinickia</taxon>
    </lineage>
</organism>
<sequence length="114" mass="12056">MFSLSIQHARCPINDAKAAQSESVHIAQGGSSGVPCMHSVVARAGAEYRARLRTSQTVTGLTNVNGRWVLTTHESGECPDVFDAIVLANPALQANALLRDVSPALSVVTDRAIM</sequence>
<evidence type="ECO:0000313" key="1">
    <source>
        <dbReference type="EMBL" id="PMS14469.1"/>
    </source>
</evidence>
<dbReference type="EMBL" id="PNYA01000045">
    <property type="protein sequence ID" value="PMS14469.1"/>
    <property type="molecule type" value="Genomic_DNA"/>
</dbReference>
<dbReference type="AlphaFoldDB" id="A0A2N7VBE2"/>
<evidence type="ECO:0008006" key="3">
    <source>
        <dbReference type="Google" id="ProtNLM"/>
    </source>
</evidence>
<proteinExistence type="predicted"/>
<dbReference type="SUPFAM" id="SSF51905">
    <property type="entry name" value="FAD/NAD(P)-binding domain"/>
    <property type="match status" value="1"/>
</dbReference>
<keyword evidence="2" id="KW-1185">Reference proteome</keyword>
<dbReference type="Proteomes" id="UP000235616">
    <property type="component" value="Unassembled WGS sequence"/>
</dbReference>
<reference evidence="1 2" key="1">
    <citation type="submission" date="2018-01" db="EMBL/GenBank/DDBJ databases">
        <title>Whole genome analyses suggest that Burkholderia sensu lato contains two further novel genera in the rhizoxinica-symbiotica group Mycetohabitans gen. nov., and Trinickia gen. nov.: implications for the evolution of diazotrophy and nodulation in the Burkholderiaceae.</title>
        <authorList>
            <person name="Estrada-de los Santos P."/>
            <person name="Palmer M."/>
            <person name="Chavez-Ramirez B."/>
            <person name="Beukes C."/>
            <person name="Steenkamp E.T."/>
            <person name="Hirsch A.M."/>
            <person name="Manyaka P."/>
            <person name="Maluk M."/>
            <person name="Lafos M."/>
            <person name="Crook M."/>
            <person name="Gross E."/>
            <person name="Simon M.F."/>
            <person name="Bueno dos Reis Junior F."/>
            <person name="Poole P.S."/>
            <person name="Venter S.N."/>
            <person name="James E.K."/>
        </authorList>
    </citation>
    <scope>NUCLEOTIDE SEQUENCE [LARGE SCALE GENOMIC DNA]</scope>
    <source>
        <strain evidence="1 2">GIMN1.004</strain>
    </source>
</reference>
<accession>A0A2N7VBE2</accession>